<evidence type="ECO:0000313" key="4">
    <source>
        <dbReference type="Proteomes" id="UP001468798"/>
    </source>
</evidence>
<sequence>MELKLKINSKNTFPKGGIFIKSTSAEVWLHEIQNIGLTLDSIKVFPIPGVRANELFGCLIVFNQNKSKIADIGKNNFYQLAENKLFIPENTLVTPELTEEEWHKLFSEEYHFLHPEIGLVELKEEVNWLDLLHLPNLKQIEITEPSKTVLIPQFITSMRIEVDQEKILEGIENPVSEEEMIEKLPFNMKKLLNGNNREMDKFLAYLEKNPEMAMKLAIPLDTLGTGRGGNGGSFSFNTGIGGLFNFSWIHRFLANLSSGDSSTGFFRYGFVLLFVVLARSCKGSELKSSLPSILVFIGIVIFVIFMISLWAGSQSGSSGSSGGGAFLIDSNRFSTLQSRYEKLAEDYIAREQFEKASHIYLKLLKNNHKAASALENGKLYREAGAVYLKYLQNKTKAAECYEKGHAYKEAIGLYKELNEDEKVGDLYAILNNKSEADKYFNKVIENYKTNFQYLKASLVYKNKIGDITNAQELLLEGWKTNKDAGKCLNNYFANCKSAEELSTAITNIYTSEVSSVNAPVFLHLLKHEFTKHDELEEMIRNIAYEIAAERINGSPEIASELVHFNKNNKSLLKDVMKYKLKVKNKG</sequence>
<keyword evidence="1" id="KW-0812">Transmembrane</keyword>
<proteinExistence type="predicted"/>
<keyword evidence="1" id="KW-0472">Membrane</keyword>
<dbReference type="Pfam" id="PF19919">
    <property type="entry name" value="bpX3"/>
    <property type="match status" value="1"/>
</dbReference>
<protein>
    <recommendedName>
        <fullName evidence="2">MoxR-vWA-beta-propeller ternary system domain-containing protein</fullName>
    </recommendedName>
</protein>
<dbReference type="Gene3D" id="1.25.40.10">
    <property type="entry name" value="Tetratricopeptide repeat domain"/>
    <property type="match status" value="1"/>
</dbReference>
<evidence type="ECO:0000256" key="1">
    <source>
        <dbReference type="SAM" id="Phobius"/>
    </source>
</evidence>
<reference evidence="3 4" key="1">
    <citation type="submission" date="2024-03" db="EMBL/GenBank/DDBJ databases">
        <title>Two novel species of the genus Flavobacterium exhibiting potentially degradation of complex polysaccharides.</title>
        <authorList>
            <person name="Lian X."/>
        </authorList>
    </citation>
    <scope>NUCLEOTIDE SEQUENCE [LARGE SCALE GENOMIC DNA]</scope>
    <source>
        <strain evidence="3 4">N6</strain>
    </source>
</reference>
<dbReference type="InterPro" id="IPR011990">
    <property type="entry name" value="TPR-like_helical_dom_sf"/>
</dbReference>
<dbReference type="EMBL" id="JBCGDP010000001">
    <property type="protein sequence ID" value="MEM0575054.1"/>
    <property type="molecule type" value="Genomic_DNA"/>
</dbReference>
<dbReference type="RefSeq" id="WP_342690204.1">
    <property type="nucleotide sequence ID" value="NZ_JBCGDP010000001.1"/>
</dbReference>
<accession>A0ABU9NI93</accession>
<feature type="transmembrane region" description="Helical" evidence="1">
    <location>
        <begin position="265"/>
        <end position="281"/>
    </location>
</feature>
<evidence type="ECO:0000259" key="2">
    <source>
        <dbReference type="Pfam" id="PF19919"/>
    </source>
</evidence>
<evidence type="ECO:0000313" key="3">
    <source>
        <dbReference type="EMBL" id="MEM0575054.1"/>
    </source>
</evidence>
<keyword evidence="1" id="KW-1133">Transmembrane helix</keyword>
<gene>
    <name evidence="3" type="ORF">WFZ86_00940</name>
</gene>
<feature type="transmembrane region" description="Helical" evidence="1">
    <location>
        <begin position="293"/>
        <end position="311"/>
    </location>
</feature>
<keyword evidence="4" id="KW-1185">Reference proteome</keyword>
<dbReference type="SUPFAM" id="SSF48452">
    <property type="entry name" value="TPR-like"/>
    <property type="match status" value="1"/>
</dbReference>
<dbReference type="InterPro" id="IPR045551">
    <property type="entry name" value="bpX3"/>
</dbReference>
<organism evidence="3 4">
    <name type="scientific">Flavobacterium polysaccharolyticum</name>
    <dbReference type="NCBI Taxonomy" id="3133148"/>
    <lineage>
        <taxon>Bacteria</taxon>
        <taxon>Pseudomonadati</taxon>
        <taxon>Bacteroidota</taxon>
        <taxon>Flavobacteriia</taxon>
        <taxon>Flavobacteriales</taxon>
        <taxon>Flavobacteriaceae</taxon>
        <taxon>Flavobacterium</taxon>
    </lineage>
</organism>
<dbReference type="Proteomes" id="UP001468798">
    <property type="component" value="Unassembled WGS sequence"/>
</dbReference>
<name>A0ABU9NI93_9FLAO</name>
<feature type="domain" description="MoxR-vWA-beta-propeller ternary system" evidence="2">
    <location>
        <begin position="2"/>
        <end position="169"/>
    </location>
</feature>
<comment type="caution">
    <text evidence="3">The sequence shown here is derived from an EMBL/GenBank/DDBJ whole genome shotgun (WGS) entry which is preliminary data.</text>
</comment>